<dbReference type="InterPro" id="IPR025355">
    <property type="entry name" value="DUF4259"/>
</dbReference>
<accession>A0A7X1TQU9</accession>
<gene>
    <name evidence="1" type="ORF">F8S09_03770</name>
</gene>
<sequence>MNLWGPGPFDNEVGAAFAQEVAQDGAFALAEAFDVALDPDTGFLAAEEGWRTLAAAEVLAAALTGDTAHLTDAGLRAWVAGADRAELEDLRGVAHAAVSRVLAPDSELPDLWADAGDEAAWRAGAERVRGALE</sequence>
<evidence type="ECO:0000313" key="1">
    <source>
        <dbReference type="EMBL" id="MPY65816.1"/>
    </source>
</evidence>
<dbReference type="RefSeq" id="WP_152869037.1">
    <property type="nucleotide sequence ID" value="NZ_WBSL01000001.1"/>
</dbReference>
<dbReference type="Pfam" id="PF14078">
    <property type="entry name" value="DUF4259"/>
    <property type="match status" value="1"/>
</dbReference>
<proteinExistence type="predicted"/>
<dbReference type="Proteomes" id="UP000484842">
    <property type="component" value="Unassembled WGS sequence"/>
</dbReference>
<organism evidence="1 2">
    <name type="scientific">Deinococcus terrestris</name>
    <dbReference type="NCBI Taxonomy" id="2651870"/>
    <lineage>
        <taxon>Bacteria</taxon>
        <taxon>Thermotogati</taxon>
        <taxon>Deinococcota</taxon>
        <taxon>Deinococci</taxon>
        <taxon>Deinococcales</taxon>
        <taxon>Deinococcaceae</taxon>
        <taxon>Deinococcus</taxon>
    </lineage>
</organism>
<protein>
    <submittedName>
        <fullName evidence="1">DUF4259 domain-containing protein</fullName>
    </submittedName>
</protein>
<comment type="caution">
    <text evidence="1">The sequence shown here is derived from an EMBL/GenBank/DDBJ whole genome shotgun (WGS) entry which is preliminary data.</text>
</comment>
<reference evidence="1 2" key="1">
    <citation type="submission" date="2019-10" db="EMBL/GenBank/DDBJ databases">
        <title>Deinococcus sp. isolated from soil.</title>
        <authorList>
            <person name="Li Y."/>
            <person name="Wang J."/>
        </authorList>
    </citation>
    <scope>NUCLEOTIDE SEQUENCE [LARGE SCALE GENOMIC DNA]</scope>
    <source>
        <strain evidence="1 2">SDU3-2</strain>
    </source>
</reference>
<dbReference type="EMBL" id="WBSL01000001">
    <property type="protein sequence ID" value="MPY65816.1"/>
    <property type="molecule type" value="Genomic_DNA"/>
</dbReference>
<dbReference type="AlphaFoldDB" id="A0A7X1TQU9"/>
<keyword evidence="2" id="KW-1185">Reference proteome</keyword>
<name>A0A7X1TQU9_9DEIO</name>
<evidence type="ECO:0000313" key="2">
    <source>
        <dbReference type="Proteomes" id="UP000484842"/>
    </source>
</evidence>